<dbReference type="OrthoDB" id="341486at2759"/>
<dbReference type="InterPro" id="IPR009262">
    <property type="entry name" value="SLC35_F1/F2/F6"/>
</dbReference>
<feature type="transmembrane region" description="Helical" evidence="10">
    <location>
        <begin position="1012"/>
        <end position="1035"/>
    </location>
</feature>
<gene>
    <name evidence="13" type="ORF">MERGE_002762</name>
</gene>
<keyword evidence="9 10" id="KW-0472">Membrane</keyword>
<feature type="transmembrane region" description="Helical" evidence="10">
    <location>
        <begin position="1110"/>
        <end position="1127"/>
    </location>
</feature>
<proteinExistence type="inferred from homology"/>
<evidence type="ECO:0000256" key="10">
    <source>
        <dbReference type="SAM" id="Phobius"/>
    </source>
</evidence>
<feature type="transmembrane region" description="Helical" evidence="10">
    <location>
        <begin position="1072"/>
        <end position="1090"/>
    </location>
</feature>
<comment type="similarity">
    <text evidence="3">Belongs to the WD repeat mio family.</text>
</comment>
<feature type="domain" description="GATOR2 complex protein MIO zinc-ribbon like" evidence="11">
    <location>
        <begin position="766"/>
        <end position="882"/>
    </location>
</feature>
<dbReference type="InterPro" id="IPR037593">
    <property type="entry name" value="MIOS/Sea4"/>
</dbReference>
<dbReference type="InterPro" id="IPR049092">
    <property type="entry name" value="MIOS_a-sol"/>
</dbReference>
<evidence type="ECO:0000259" key="12">
    <source>
        <dbReference type="Pfam" id="PF21719"/>
    </source>
</evidence>
<dbReference type="Pfam" id="PF06027">
    <property type="entry name" value="SLC35F"/>
    <property type="match status" value="1"/>
</dbReference>
<reference evidence="13" key="1">
    <citation type="submission" date="2020-06" db="EMBL/GenBank/DDBJ databases">
        <title>Genomes of multiple members of Pneumocystis genus reveal paths to human pathogen Pneumocystis jirovecii.</title>
        <authorList>
            <person name="Cisse O.H."/>
            <person name="Ma L."/>
            <person name="Dekker J."/>
            <person name="Khil P."/>
            <person name="Jo J."/>
            <person name="Brenchley J."/>
            <person name="Blair R."/>
            <person name="Pahar B."/>
            <person name="Chabe M."/>
            <person name="Van Rompay K.A."/>
            <person name="Keesler R."/>
            <person name="Sukura A."/>
            <person name="Hirsch V."/>
            <person name="Kutty G."/>
            <person name="Liu Y."/>
            <person name="Peng L."/>
            <person name="Chen J."/>
            <person name="Song J."/>
            <person name="Weissenbacher-Lang C."/>
            <person name="Xu J."/>
            <person name="Upham N.S."/>
            <person name="Stajich J.E."/>
            <person name="Cuomo C.A."/>
            <person name="Cushion M.T."/>
            <person name="Kovacs J.A."/>
        </authorList>
    </citation>
    <scope>NUCLEOTIDE SEQUENCE</scope>
    <source>
        <strain evidence="13">2A</strain>
    </source>
</reference>
<evidence type="ECO:0000256" key="2">
    <source>
        <dbReference type="ARBA" id="ARBA00007863"/>
    </source>
</evidence>
<evidence type="ECO:0000256" key="1">
    <source>
        <dbReference type="ARBA" id="ARBA00004141"/>
    </source>
</evidence>
<dbReference type="CDD" id="cd16691">
    <property type="entry name" value="mRING-H2-C3H3C2_Mio"/>
    <property type="match status" value="1"/>
</dbReference>
<keyword evidence="6 10" id="KW-0812">Transmembrane</keyword>
<keyword evidence="4" id="KW-0813">Transport</keyword>
<protein>
    <recommendedName>
        <fullName evidence="15">WD repeat protein mio zinc-ribbon like domain-containing protein</fullName>
    </recommendedName>
</protein>
<dbReference type="SMART" id="SM00320">
    <property type="entry name" value="WD40"/>
    <property type="match status" value="3"/>
</dbReference>
<dbReference type="GO" id="GO:0022857">
    <property type="term" value="F:transmembrane transporter activity"/>
    <property type="evidence" value="ECO:0007669"/>
    <property type="project" value="InterPro"/>
</dbReference>
<feature type="domain" description="MIOS-like alpha-solenoid" evidence="12">
    <location>
        <begin position="412"/>
        <end position="646"/>
    </location>
</feature>
<feature type="transmembrane region" description="Helical" evidence="10">
    <location>
        <begin position="919"/>
        <end position="944"/>
    </location>
</feature>
<evidence type="ECO:0000256" key="6">
    <source>
        <dbReference type="ARBA" id="ARBA00022692"/>
    </source>
</evidence>
<keyword evidence="5" id="KW-0853">WD repeat</keyword>
<dbReference type="Proteomes" id="UP000663699">
    <property type="component" value="Chromosome 6"/>
</dbReference>
<dbReference type="EMBL" id="CP054537">
    <property type="protein sequence ID" value="QSL65451.1"/>
    <property type="molecule type" value="Genomic_DNA"/>
</dbReference>
<dbReference type="GO" id="GO:0005737">
    <property type="term" value="C:cytoplasm"/>
    <property type="evidence" value="ECO:0007669"/>
    <property type="project" value="TreeGrafter"/>
</dbReference>
<dbReference type="InterPro" id="IPR037185">
    <property type="entry name" value="EmrE-like"/>
</dbReference>
<comment type="similarity">
    <text evidence="2">Belongs to the SLC35F solute transporter family.</text>
</comment>
<evidence type="ECO:0000256" key="4">
    <source>
        <dbReference type="ARBA" id="ARBA00022448"/>
    </source>
</evidence>
<organism evidence="13 14">
    <name type="scientific">Pneumocystis wakefieldiae</name>
    <dbReference type="NCBI Taxonomy" id="38082"/>
    <lineage>
        <taxon>Eukaryota</taxon>
        <taxon>Fungi</taxon>
        <taxon>Dikarya</taxon>
        <taxon>Ascomycota</taxon>
        <taxon>Taphrinomycotina</taxon>
        <taxon>Pneumocystomycetes</taxon>
        <taxon>Pneumocystaceae</taxon>
        <taxon>Pneumocystis</taxon>
    </lineage>
</organism>
<dbReference type="GO" id="GO:0016020">
    <property type="term" value="C:membrane"/>
    <property type="evidence" value="ECO:0007669"/>
    <property type="project" value="UniProtKB-SubCell"/>
</dbReference>
<dbReference type="InterPro" id="IPR031488">
    <property type="entry name" value="Zn_ribbon_mio"/>
</dbReference>
<keyword evidence="7" id="KW-0677">Repeat</keyword>
<dbReference type="PANTHER" id="PTHR16453">
    <property type="entry name" value="WD40 DOMAIN-CONTAINING PROTEIN MIO FAMILY MEMBER"/>
    <property type="match status" value="1"/>
</dbReference>
<dbReference type="Pfam" id="PF17034">
    <property type="entry name" value="zinc_ribbon_16"/>
    <property type="match status" value="1"/>
</dbReference>
<keyword evidence="14" id="KW-1185">Reference proteome</keyword>
<evidence type="ECO:0000313" key="14">
    <source>
        <dbReference type="Proteomes" id="UP000663699"/>
    </source>
</evidence>
<dbReference type="Pfam" id="PF21720">
    <property type="entry name" value="MIOS_WD40"/>
    <property type="match status" value="1"/>
</dbReference>
<evidence type="ECO:0000313" key="13">
    <source>
        <dbReference type="EMBL" id="QSL65451.1"/>
    </source>
</evidence>
<feature type="transmembrane region" description="Helical" evidence="10">
    <location>
        <begin position="1041"/>
        <end position="1060"/>
    </location>
</feature>
<dbReference type="SUPFAM" id="SSF50978">
    <property type="entry name" value="WD40 repeat-like"/>
    <property type="match status" value="1"/>
</dbReference>
<feature type="transmembrane region" description="Helical" evidence="10">
    <location>
        <begin position="1194"/>
        <end position="1212"/>
    </location>
</feature>
<dbReference type="GO" id="GO:1904263">
    <property type="term" value="P:positive regulation of TORC1 signaling"/>
    <property type="evidence" value="ECO:0007669"/>
    <property type="project" value="TreeGrafter"/>
</dbReference>
<dbReference type="AlphaFoldDB" id="A0A899FUJ2"/>
<feature type="transmembrane region" description="Helical" evidence="10">
    <location>
        <begin position="1139"/>
        <end position="1161"/>
    </location>
</feature>
<keyword evidence="8 10" id="KW-1133">Transmembrane helix</keyword>
<evidence type="ECO:0000256" key="5">
    <source>
        <dbReference type="ARBA" id="ARBA00022574"/>
    </source>
</evidence>
<name>A0A899FUJ2_9ASCO</name>
<dbReference type="InterPro" id="IPR001680">
    <property type="entry name" value="WD40_rpt"/>
</dbReference>
<evidence type="ECO:0000259" key="11">
    <source>
        <dbReference type="Pfam" id="PF17034"/>
    </source>
</evidence>
<evidence type="ECO:0000256" key="8">
    <source>
        <dbReference type="ARBA" id="ARBA00022989"/>
    </source>
</evidence>
<feature type="transmembrane region" description="Helical" evidence="10">
    <location>
        <begin position="956"/>
        <end position="975"/>
    </location>
</feature>
<evidence type="ECO:0000256" key="3">
    <source>
        <dbReference type="ARBA" id="ARBA00009713"/>
    </source>
</evidence>
<dbReference type="InterPro" id="IPR015943">
    <property type="entry name" value="WD40/YVTN_repeat-like_dom_sf"/>
</dbReference>
<dbReference type="Pfam" id="PF21719">
    <property type="entry name" value="MIOS_a-sol"/>
    <property type="match status" value="1"/>
</dbReference>
<feature type="transmembrane region" description="Helical" evidence="10">
    <location>
        <begin position="1167"/>
        <end position="1187"/>
    </location>
</feature>
<evidence type="ECO:0000256" key="9">
    <source>
        <dbReference type="ARBA" id="ARBA00023136"/>
    </source>
</evidence>
<evidence type="ECO:0000256" key="7">
    <source>
        <dbReference type="ARBA" id="ARBA00022737"/>
    </source>
</evidence>
<dbReference type="InterPro" id="IPR036322">
    <property type="entry name" value="WD40_repeat_dom_sf"/>
</dbReference>
<accession>A0A899FUJ2</accession>
<dbReference type="Gene3D" id="2.130.10.10">
    <property type="entry name" value="YVTN repeat-like/Quinoprotein amine dehydrogenase"/>
    <property type="match status" value="1"/>
</dbReference>
<dbReference type="PANTHER" id="PTHR16453:SF9">
    <property type="entry name" value="GATOR COMPLEX PROTEIN MIOS"/>
    <property type="match status" value="1"/>
</dbReference>
<sequence>MCEKSIIKRFASPEYDKENCSPSQKNVVAVGKTTGDALLLCLDNEKPPIEFLVKQQRVCNAIALNTLGDLAVGLDKIKNEPCIMIWDIHQGAKLNNKISPVQQLAVSEPVFSLSYFPDSPKQLVSGINLRSIKIFDLREKSSTSLITLYSTRFIHSITIDPKNPNYFASISDEGLISIWDRRKCSNGEPCLLLNRGANQSSRIIDLKFTGTKPGQLSGLSKGGIIKLWDINYNHDDYNEFILFNDKKTSEISESSTFIRSNPLSLMYLREASAKCSEKIISFDYIPSKPYKNYQFYYIKSNDKIGRLKICSFSDTVSINSLNDIVISEKINLHLSQKNKDTTLSKNKIENEDNKSQVSESLSINIEENLSNNQIEESEAYPLFSNSKIDQEYDTEYSFNIQDILENDISYLMYKRAKDGYGMEPEKNKKILENTYLFDLWTWIDNAENLALENKMISSDFNLSYQGVYNIWHGIPHPKSPKKCDRNNENSFKNSYTIAVKEINNKLKNNVFTSVTSKMEIRKLALISCGWNISRENLDDKIKQLEEKGLYSKAACRALFHDNFNRTVQVLSKGTEKHRLMSTAIAGFSTKNNTNNTMWKEMCRKMSTELDDPYLRAIFAYVSNGDWRDVLDEQGLPLKERIGVGLRFLDDDDFSFYLKDAVKNVINTGDLEGIILTGISVNTVNLIETYLNRTSDIQTAALVSSFCIPKFIDQRILTWIEDYRQLLNRYSLFYSRAKFDVLRKKYSRNSEELLILERQQQQVYLRCNFCNKSITHKPITSKNHTNIRNSNNPSTGNIQKSTLCPACSKPLPRCAVCLLSLGTSCNLADKNIKNPEDFEKLFEKWFNFCLSCHHVSHNDHATRWFETHSICPVADCNCLCREKDRIPKASIYKKTTFLDKEYIPIWKKYIKLTGFRIKHFWIIFIIGQILSLMITTSSILTAKLSDYHINVPTFQTLFNYILLGSVYTSFTIYSYNFKKWAKIILKDGWKYFILAFIDIEANYFVVKAYQYTNLLSFILLDSFSIITVILLNYFFLKVTYNIAQISGILICFGGIVTLTINDYKLNKYHDPANIIKGDIFMIIGACLYGLSNVLQDFFLSKQPVYEVIGQLGFWGIFIDAIQISLLERKQLKKIQWSKKTIGLIFGYDITLFTFYSLSPILFKLSSALFYNMSLLTSDFWSLIAGIYLFNYHIHWLYYIALTLVILGLLTYHLSFKDESKKPWIDYNDKKVNDIQNI</sequence>
<dbReference type="SUPFAM" id="SSF103481">
    <property type="entry name" value="Multidrug resistance efflux transporter EmrE"/>
    <property type="match status" value="1"/>
</dbReference>
<evidence type="ECO:0008006" key="15">
    <source>
        <dbReference type="Google" id="ProtNLM"/>
    </source>
</evidence>
<comment type="subcellular location">
    <subcellularLocation>
        <location evidence="1">Membrane</location>
        <topology evidence="1">Multi-pass membrane protein</topology>
    </subcellularLocation>
</comment>